<evidence type="ECO:0000256" key="6">
    <source>
        <dbReference type="ARBA" id="ARBA00022989"/>
    </source>
</evidence>
<accession>A0A507E363</accession>
<feature type="transmembrane region" description="Helical" evidence="9">
    <location>
        <begin position="243"/>
        <end position="265"/>
    </location>
</feature>
<dbReference type="InterPro" id="IPR013057">
    <property type="entry name" value="AA_transpt_TM"/>
</dbReference>
<keyword evidence="4 9" id="KW-0812">Transmembrane</keyword>
<comment type="similarity">
    <text evidence="2">Belongs to the amino acid/polyamine transporter 2 family.</text>
</comment>
<feature type="compositionally biased region" description="Low complexity" evidence="8">
    <location>
        <begin position="20"/>
        <end position="31"/>
    </location>
</feature>
<feature type="transmembrane region" description="Helical" evidence="9">
    <location>
        <begin position="330"/>
        <end position="351"/>
    </location>
</feature>
<feature type="transmembrane region" description="Helical" evidence="9">
    <location>
        <begin position="286"/>
        <end position="310"/>
    </location>
</feature>
<feature type="region of interest" description="Disordered" evidence="8">
    <location>
        <begin position="1"/>
        <end position="49"/>
    </location>
</feature>
<reference evidence="11 12" key="1">
    <citation type="journal article" date="2019" name="Sci. Rep.">
        <title>Comparative genomics of chytrid fungi reveal insights into the obligate biotrophic and pathogenic lifestyle of Synchytrium endobioticum.</title>
        <authorList>
            <person name="van de Vossenberg B.T.L.H."/>
            <person name="Warris S."/>
            <person name="Nguyen H.D.T."/>
            <person name="van Gent-Pelzer M.P.E."/>
            <person name="Joly D.L."/>
            <person name="van de Geest H.C."/>
            <person name="Bonants P.J.M."/>
            <person name="Smith D.S."/>
            <person name="Levesque C.A."/>
            <person name="van der Lee T.A.J."/>
        </authorList>
    </citation>
    <scope>NUCLEOTIDE SEQUENCE [LARGE SCALE GENOMIC DNA]</scope>
    <source>
        <strain evidence="11 12">CBS 809.83</strain>
    </source>
</reference>
<keyword evidence="6 9" id="KW-1133">Transmembrane helix</keyword>
<keyword evidence="12" id="KW-1185">Reference proteome</keyword>
<dbReference type="EMBL" id="QEAQ01000039">
    <property type="protein sequence ID" value="TPX58232.1"/>
    <property type="molecule type" value="Genomic_DNA"/>
</dbReference>
<organism evidence="11 12">
    <name type="scientific">Powellomyces hirtus</name>
    <dbReference type="NCBI Taxonomy" id="109895"/>
    <lineage>
        <taxon>Eukaryota</taxon>
        <taxon>Fungi</taxon>
        <taxon>Fungi incertae sedis</taxon>
        <taxon>Chytridiomycota</taxon>
        <taxon>Chytridiomycota incertae sedis</taxon>
        <taxon>Chytridiomycetes</taxon>
        <taxon>Spizellomycetales</taxon>
        <taxon>Powellomycetaceae</taxon>
        <taxon>Powellomyces</taxon>
    </lineage>
</organism>
<gene>
    <name evidence="11" type="ORF">PhCBS80983_g03265</name>
</gene>
<feature type="transmembrane region" description="Helical" evidence="9">
    <location>
        <begin position="400"/>
        <end position="417"/>
    </location>
</feature>
<evidence type="ECO:0000256" key="3">
    <source>
        <dbReference type="ARBA" id="ARBA00022448"/>
    </source>
</evidence>
<dbReference type="Proteomes" id="UP000318582">
    <property type="component" value="Unassembled WGS sequence"/>
</dbReference>
<evidence type="ECO:0000313" key="12">
    <source>
        <dbReference type="Proteomes" id="UP000318582"/>
    </source>
</evidence>
<keyword evidence="5" id="KW-0029">Amino-acid transport</keyword>
<feature type="transmembrane region" description="Helical" evidence="9">
    <location>
        <begin position="212"/>
        <end position="231"/>
    </location>
</feature>
<dbReference type="STRING" id="109895.A0A507E363"/>
<dbReference type="Pfam" id="PF01490">
    <property type="entry name" value="Aa_trans"/>
    <property type="match status" value="1"/>
</dbReference>
<feature type="transmembrane region" description="Helical" evidence="9">
    <location>
        <begin position="129"/>
        <end position="149"/>
    </location>
</feature>
<sequence>MASNMDEKKWHHHTNDSERVSSGPQSPGVVSEKYADTVNEEDDEMARKEGKSGIGGAAFNMSKTIVGAGVFGLPAAIHKSGFVTCIVLLIVLAIVVDWTILTLIRTGVMSGVTSYKTLVQKNFGKAGMIFYAAAAFLFAFGGMTAYSVVIGDTIPVIIRAATGFTDDVDIMNGGLLTRFFMDRRVIVALTSFLVLLPASAPKRISKMSWTSFTGLAAVVFIIFVVVIQGNLLPAELKGPRENIFTIIHPAGISSAIGTMSFAYVCHHNQFVIYRSIKNTSVKRYAIVDHLSLGYALVMSLFIGIGGYIAFTSESKGNIIKNLPTNMLIANIARAAFAIDMFFTYPLELYIARDVIREVFHPKVKELSNVWHYSYTIALVVATTSIAVATCNLGFVFDITGGLAASVIAFILPSACYLKTVGGPFALCKIPHILCVMFGFTIMGLTSYTSIKAAFFADEVAGVCPNQYL</sequence>
<evidence type="ECO:0000256" key="5">
    <source>
        <dbReference type="ARBA" id="ARBA00022970"/>
    </source>
</evidence>
<feature type="compositionally biased region" description="Basic and acidic residues" evidence="8">
    <location>
        <begin position="1"/>
        <end position="19"/>
    </location>
</feature>
<keyword evidence="3" id="KW-0813">Transport</keyword>
<keyword evidence="7 9" id="KW-0472">Membrane</keyword>
<dbReference type="PANTHER" id="PTHR22950:SF458">
    <property type="entry name" value="SODIUM-COUPLED NEUTRAL AMINO ACID TRANSPORTER 11-RELATED"/>
    <property type="match status" value="1"/>
</dbReference>
<evidence type="ECO:0000256" key="1">
    <source>
        <dbReference type="ARBA" id="ARBA00004141"/>
    </source>
</evidence>
<comment type="subcellular location">
    <subcellularLocation>
        <location evidence="1">Membrane</location>
        <topology evidence="1">Multi-pass membrane protein</topology>
    </subcellularLocation>
</comment>
<dbReference type="AlphaFoldDB" id="A0A507E363"/>
<evidence type="ECO:0000256" key="2">
    <source>
        <dbReference type="ARBA" id="ARBA00008066"/>
    </source>
</evidence>
<protein>
    <recommendedName>
        <fullName evidence="10">Amino acid transporter transmembrane domain-containing protein</fullName>
    </recommendedName>
</protein>
<feature type="domain" description="Amino acid transporter transmembrane" evidence="10">
    <location>
        <begin position="51"/>
        <end position="450"/>
    </location>
</feature>
<feature type="transmembrane region" description="Helical" evidence="9">
    <location>
        <begin position="81"/>
        <end position="108"/>
    </location>
</feature>
<evidence type="ECO:0000256" key="4">
    <source>
        <dbReference type="ARBA" id="ARBA00022692"/>
    </source>
</evidence>
<evidence type="ECO:0000256" key="9">
    <source>
        <dbReference type="SAM" id="Phobius"/>
    </source>
</evidence>
<dbReference type="PANTHER" id="PTHR22950">
    <property type="entry name" value="AMINO ACID TRANSPORTER"/>
    <property type="match status" value="1"/>
</dbReference>
<feature type="transmembrane region" description="Helical" evidence="9">
    <location>
        <begin position="429"/>
        <end position="450"/>
    </location>
</feature>
<dbReference type="GO" id="GO:0015179">
    <property type="term" value="F:L-amino acid transmembrane transporter activity"/>
    <property type="evidence" value="ECO:0007669"/>
    <property type="project" value="TreeGrafter"/>
</dbReference>
<evidence type="ECO:0000256" key="7">
    <source>
        <dbReference type="ARBA" id="ARBA00023136"/>
    </source>
</evidence>
<name>A0A507E363_9FUNG</name>
<comment type="caution">
    <text evidence="11">The sequence shown here is derived from an EMBL/GenBank/DDBJ whole genome shotgun (WGS) entry which is preliminary data.</text>
</comment>
<dbReference type="GO" id="GO:0016020">
    <property type="term" value="C:membrane"/>
    <property type="evidence" value="ECO:0007669"/>
    <property type="project" value="UniProtKB-SubCell"/>
</dbReference>
<evidence type="ECO:0000256" key="8">
    <source>
        <dbReference type="SAM" id="MobiDB-lite"/>
    </source>
</evidence>
<proteinExistence type="inferred from homology"/>
<evidence type="ECO:0000313" key="11">
    <source>
        <dbReference type="EMBL" id="TPX58232.1"/>
    </source>
</evidence>
<feature type="transmembrane region" description="Helical" evidence="9">
    <location>
        <begin position="372"/>
        <end position="394"/>
    </location>
</feature>
<evidence type="ECO:0000259" key="10">
    <source>
        <dbReference type="Pfam" id="PF01490"/>
    </source>
</evidence>